<evidence type="ECO:0000256" key="19">
    <source>
        <dbReference type="ARBA" id="ARBA00023242"/>
    </source>
</evidence>
<dbReference type="InterPro" id="IPR011992">
    <property type="entry name" value="EF-hand-dom_pair"/>
</dbReference>
<feature type="compositionally biased region" description="Low complexity" evidence="25">
    <location>
        <begin position="2408"/>
        <end position="2455"/>
    </location>
</feature>
<feature type="domain" description="RanBP2-type" evidence="27">
    <location>
        <begin position="1941"/>
        <end position="1970"/>
    </location>
</feature>
<organism evidence="28 29">
    <name type="scientific">Skeletonema marinoi</name>
    <dbReference type="NCBI Taxonomy" id="267567"/>
    <lineage>
        <taxon>Eukaryota</taxon>
        <taxon>Sar</taxon>
        <taxon>Stramenopiles</taxon>
        <taxon>Ochrophyta</taxon>
        <taxon>Bacillariophyta</taxon>
        <taxon>Coscinodiscophyceae</taxon>
        <taxon>Thalassiosirophycidae</taxon>
        <taxon>Thalassiosirales</taxon>
        <taxon>Skeletonemataceae</taxon>
        <taxon>Skeletonema</taxon>
        <taxon>Skeletonema marinoi-dohrnii complex</taxon>
    </lineage>
</organism>
<feature type="region of interest" description="Disordered" evidence="25">
    <location>
        <begin position="2245"/>
        <end position="2455"/>
    </location>
</feature>
<feature type="compositionally biased region" description="Acidic residues" evidence="25">
    <location>
        <begin position="1898"/>
        <end position="1908"/>
    </location>
</feature>
<dbReference type="SUPFAM" id="SSF50891">
    <property type="entry name" value="Cyclophilin-like"/>
    <property type="match status" value="1"/>
</dbReference>
<dbReference type="PROSITE" id="PS01358">
    <property type="entry name" value="ZF_RANBP2_1"/>
    <property type="match status" value="3"/>
</dbReference>
<evidence type="ECO:0000256" key="20">
    <source>
        <dbReference type="ARBA" id="ARBA00060842"/>
    </source>
</evidence>
<feature type="compositionally biased region" description="Polar residues" evidence="25">
    <location>
        <begin position="3173"/>
        <end position="3187"/>
    </location>
</feature>
<evidence type="ECO:0000256" key="23">
    <source>
        <dbReference type="ARBA" id="ARBA00079437"/>
    </source>
</evidence>
<keyword evidence="12" id="KW-0653">Protein transport</keyword>
<evidence type="ECO:0000256" key="8">
    <source>
        <dbReference type="ARBA" id="ARBA00022737"/>
    </source>
</evidence>
<feature type="region of interest" description="Disordered" evidence="25">
    <location>
        <begin position="2087"/>
        <end position="2110"/>
    </location>
</feature>
<feature type="compositionally biased region" description="Low complexity" evidence="25">
    <location>
        <begin position="3314"/>
        <end position="3326"/>
    </location>
</feature>
<keyword evidence="8" id="KW-0677">Repeat</keyword>
<dbReference type="PROSITE" id="PS50199">
    <property type="entry name" value="ZF_RANBP2_2"/>
    <property type="match status" value="3"/>
</dbReference>
<feature type="compositionally biased region" description="Acidic residues" evidence="25">
    <location>
        <begin position="537"/>
        <end position="546"/>
    </location>
</feature>
<evidence type="ECO:0000259" key="27">
    <source>
        <dbReference type="PROSITE" id="PS50199"/>
    </source>
</evidence>
<comment type="cofactor">
    <cofactor evidence="2">
        <name>Zn(2+)</name>
        <dbReference type="ChEBI" id="CHEBI:29105"/>
    </cofactor>
</comment>
<dbReference type="EMBL" id="JATAAI010000037">
    <property type="protein sequence ID" value="KAK1734771.1"/>
    <property type="molecule type" value="Genomic_DNA"/>
</dbReference>
<evidence type="ECO:0000256" key="6">
    <source>
        <dbReference type="ARBA" id="ARBA00022448"/>
    </source>
</evidence>
<dbReference type="InterPro" id="IPR001876">
    <property type="entry name" value="Znf_RanBP2"/>
</dbReference>
<keyword evidence="18 28" id="KW-0413">Isomerase</keyword>
<dbReference type="GO" id="GO:0005737">
    <property type="term" value="C:cytoplasm"/>
    <property type="evidence" value="ECO:0007669"/>
    <property type="project" value="TreeGrafter"/>
</dbReference>
<feature type="compositionally biased region" description="Low complexity" evidence="25">
    <location>
        <begin position="2956"/>
        <end position="2970"/>
    </location>
</feature>
<keyword evidence="13" id="KW-0811">Translocation</keyword>
<feature type="compositionally biased region" description="Acidic residues" evidence="25">
    <location>
        <begin position="1443"/>
        <end position="1455"/>
    </location>
</feature>
<feature type="compositionally biased region" description="Polar residues" evidence="25">
    <location>
        <begin position="1552"/>
        <end position="1561"/>
    </location>
</feature>
<dbReference type="InterPro" id="IPR036443">
    <property type="entry name" value="Znf_RanBP2_sf"/>
</dbReference>
<feature type="compositionally biased region" description="Low complexity" evidence="25">
    <location>
        <begin position="949"/>
        <end position="962"/>
    </location>
</feature>
<feature type="compositionally biased region" description="Basic and acidic residues" evidence="25">
    <location>
        <begin position="731"/>
        <end position="765"/>
    </location>
</feature>
<evidence type="ECO:0000256" key="16">
    <source>
        <dbReference type="ARBA" id="ARBA00023132"/>
    </source>
</evidence>
<dbReference type="Gene3D" id="1.10.238.10">
    <property type="entry name" value="EF-hand"/>
    <property type="match status" value="3"/>
</dbReference>
<dbReference type="GO" id="GO:0003755">
    <property type="term" value="F:peptidyl-prolyl cis-trans isomerase activity"/>
    <property type="evidence" value="ECO:0007669"/>
    <property type="project" value="UniProtKB-KW"/>
</dbReference>
<dbReference type="Proteomes" id="UP001224775">
    <property type="component" value="Unassembled WGS sequence"/>
</dbReference>
<feature type="compositionally biased region" description="Acidic residues" evidence="25">
    <location>
        <begin position="1533"/>
        <end position="1543"/>
    </location>
</feature>
<evidence type="ECO:0000256" key="12">
    <source>
        <dbReference type="ARBA" id="ARBA00022927"/>
    </source>
</evidence>
<evidence type="ECO:0000256" key="11">
    <source>
        <dbReference type="ARBA" id="ARBA00022833"/>
    </source>
</evidence>
<evidence type="ECO:0000313" key="28">
    <source>
        <dbReference type="EMBL" id="KAK1734771.1"/>
    </source>
</evidence>
<evidence type="ECO:0000256" key="2">
    <source>
        <dbReference type="ARBA" id="ARBA00001947"/>
    </source>
</evidence>
<evidence type="ECO:0000259" key="26">
    <source>
        <dbReference type="PROSITE" id="PS50072"/>
    </source>
</evidence>
<sequence>MDDNSDLSEALALKPFTSLPSTSSGVSTDDAKRADGTGRSILCCCDNNNQNNTRAAVPGIVFRAVADNNGVAVEAVQLVSPSGLTSEEEDAENKYNIEGGEMIIIGSFSLSEADENSAALVSRMAISDDQRLLLIGLSDGTIKCINVLYQTSDNQTSIQFTKRWRTSKIRDGYTPIFQFSTLEFVHGNDRQHQFIVVTEELSNPSPISVMLMDAASDSPTNLLPPAGIIDSDDMYITCATTATNQQQQSDDGTLLLLFGTNVGKLGLATISSTSETAEVQFIHHPLLDEVDDDGVWKITHLNWFDSQSIAMGLTRVIVDPDSQDDEDDEDDPNEHQANFLIGTQLDLSSWEWTELGDVVPFFSVPKGGRHVFHTSTLSCNTSTLLLVGSNVGSDVAILAKQNGAWDIIDVEEGNQMSCPTDEDDEFLFLMGLGVVMLPIPGMQRWHPFPTLASTDGSLTGFVPCHEILGEQFFSRVLDGVAAEADMSIALPVMSVALPVASSPVAPATEAAEACILSGLDLHLDDDESSIDSLDSYNSDEESEPDDVPSTQPVFGTGSAPSFNFATPSFSFAGGSSDANTTTTPSNAFGSAPTAGGFAFGSTATSFGFGSPSALGASAAASTPAKEQPASKPVFGAGSAAPVFGSSTTFTGGFGMLATSTDKSKGFGAAQTETAPKSEEPTKPTAAAFGSGAAIPTFGSQKANPFGAFGTAGATFSATTMAPGMVKPLFGETKKEEQPSTEKRAESSEAADKRRSESSETTHVEEADTLTASGPGKKAAQAFDSVLADADKCTTTLPSSQFEALVDEVGEGFHGDEMDKQLTAIDKDDQGHITRNAFVRWYCSLVDQDDDDDGSSQESEIAEEKEKAEEAFDALANDSEHISVTEFPKLLESLGSTYCEEEHRRTIKKISSVDDASSDKVITRKAFIGWYIEWLFGDGDSEEESDDESTAGADVADSSDAAAQESTGGAAEGWGGMFKKSEEGSWKCGVCMVTNSPSDSVCPACETPKPGSEGKAAGATSSASVPAAGSIGAGGFSFGAPAATSTSSIGAGGFSFGGSAAAPAPATSGATGFNFAAAAKKEDSTATAPAPSGFSFGVGPSTAASSSTTPAGFNFAAPKKEEKASSPASAAFPPMSKAAPKSPFTSVTKTAAPVPSSAFPPMSTAAPNNPFAKTPAPASSSAFPPMSKAAPKNPFTSSTANAPAPSTASSSAFPPMSKAAPKNPFTSSTAKSPPPSTASSSSAFPPMSKAAPKSPFATTSSTLVLKKEEKATSSSSAFPPMSKVAPKNPFASTTFAGKSDFTGFNFAAAAPKKEDSSTPAPGGFSFGVGSSTTSAAPSGFNFAAAAAAPASTKPTSDAVVDKIEELSTAPGKKAAQAFDTVLADADKCTTTLPSSQFEALVDEVGEGFHGDEMDKQLAAIDKDDQGHITRNAFVRWYCSLVDQDGDDDGSSQESEIAEEKEKAEEAFDALANDSEHISVTEFPKLLESLGSTYCEEEHRRTIKKISSVDDASSDKVITRKAFIGWYIEWLFGDGDSEEESDDESTAGADVADSSDTAAQESTGGAAEGWGGMFKKSEEGSWKCGVCMVTNSPSDSVCPACETPQPGSEGKAAGATSSASVPAAGSIGAGGFSFGAPAATSTSSIGAGGFSFGGSAAAPAPATSGATGFNFAAAVKKEDSTATAPAPSGFSFGVGSSTTSAAPSGFNFSAAAAAPASTKPTSDAVVDKIEELSTAPGKKAAQAFDTVLADADKCTTTLPSSQFEALVDEVGEGFHGDEMDKQLAAIDKDDQGHITRNAFVRWYCSLVDQDGDDDGSSQESEIAEEKEKAEEAFDALANDSEHISVTEFPKLLESLGSTYCEEEHRRTIKKISSVDDASSDKVITRKAFIGWYIEWLFGDGDSEEESDDESTAGADVADSSDTAAQESTGGAAEGWGGMFKKSEEGSWKCGVCMVTNSPSDSVCPACETPQPGSEGKAAGATSSASVPAAGSIGAGGFSFGAPAATSTSSIGAGGFSFGGSAAAPAPATSGATGFNFAAAVKKEDSTATAPAPSGFSFGVGPSTAASSSTTSAGFNFAALKKEEKASSPASAAFPPMSKAAPKSPFTSVTKTAAPVPSSAFPPMSTAAPNNPFAKTPAPASSSAFPPMSKAAPKNPFTSSTANAPAPSTASSSAFPPMSKAAPKNPFTSSSSAVPKKEEKATSSSSAFPPMSKAAPKNPFASTTFVGKTEPKSAASFFPSMSTAAPKLVSGFGSTTKSEAPTTTGFNFGSASTKKEVPSSSAFPPMSATAPKSPFTASSAPAPRSSLAFPLMSTTTPKSPSIATAPAPASSAAFPPMSKAAPKSNPFTTTSTAPASSSTFPPMSAAAPKNPFGGFGSTSTSQAPASSGFNFGAPKKEEKSSSTSAAFPPMSKAAPKSPFTPAPSSSAFPPMSKAAPKSPFTSTSTKSAAPASSAAFPPISKAAPKSPFTATSSTTAAATQANFSNAKIVDSKNPLCYLDITIGSKKAGRIVIELRADVVPITAENFRALCNGEKGFGYAGSKFHRVIPNFMCQGGDFTKEDGTGGKSIYSSTFRDFKDENFSLKHTGPGILSMANAGPNTNKSQFFLCTKRGPLTHLDGKHVVFGAVVEGMDVVEAIEAVGSKPAGKTSAPVTVTACGQLQSRDKPATIVSKMEVKATAPILSAPPKKTYSVSSGYEAELWRQVSLFCKATAAVKDLSRDASVCIESDLATSMERMVSKYQEKISNVNRSEEENADVQQRLVHLLSVQDDLEKQKKETDIALEEQTSDNAPKNIARKEPLDAESEWKRRKIVYKCREIQNLISIVDTRLSLNEEIFSFFDDIKEDEDQSGAVSLSLSKSTQSATRALFMSLTSGYEHCKESEVEIPQKLKQIDSTEAAKTALATFGTTPEKLALGRNIIHRDAEEASNPSPTKKLGSRKSKPEDVSSSSTSNAAFPLISTKSKSSSSVPKSNSAFPPMSKNAPKPFAAAASAPKPAAASSAAAFPPMSSAAPKSPFTKTAAAPSTAAFPPMSSAAPKSPFASSGDKKDSGDEKDSDSIDYKKLLTKFYKENNPAKVAEVADYVYYLQGREADMFVALAKKYNKPNALNEVFEARVKDFDKSDWLALLKLYLGVFNPSRVDQAETMIAKYKGKERQMFKAFAARWYACDPSDDSNKSDNAPKSAVTSQPTKPSLPAPAPAAPAPAASFGFGSGVASSLPSVGGTKPSFGSTGATESKPPTGFGTTAAPAPSPFGSAPIPGTAAPAPSPFGAAPAPASGSPFGSSSGSNAFGSLPAAVSSSPFGASSGTNAFGSGGAFGSSAAAPSPSPFGNTTSGSTFGQAAPAPGPSPFGQTSAAPVPTARASSKFGGRNPRDMLYEFYKTYNPTKVNEVDKLLTKYTGKEEQLFANLAKKYNMDPSIFGITATQTPTNATPAFGSPAPLGGGAAFGTASPFGGAPSSTANAFGSSAAGGGFGASGGGGGFAATATGGSTFGSLAANSGGGFGAAAAAPSTGFGGMASSAGFGGAAAPATGFGGASPFGAARR</sequence>
<feature type="compositionally biased region" description="Polar residues" evidence="25">
    <location>
        <begin position="2374"/>
        <end position="2386"/>
    </location>
</feature>
<dbReference type="PANTHER" id="PTHR11071:SF561">
    <property type="entry name" value="PEPTIDYL-PROLYL CIS-TRANS ISOMERASE D-RELATED"/>
    <property type="match status" value="1"/>
</dbReference>
<dbReference type="GO" id="GO:0016018">
    <property type="term" value="F:cyclosporin A binding"/>
    <property type="evidence" value="ECO:0007669"/>
    <property type="project" value="TreeGrafter"/>
</dbReference>
<feature type="compositionally biased region" description="Low complexity" evidence="25">
    <location>
        <begin position="3001"/>
        <end position="3040"/>
    </location>
</feature>
<evidence type="ECO:0000256" key="15">
    <source>
        <dbReference type="ARBA" id="ARBA00023125"/>
    </source>
</evidence>
<keyword evidence="17" id="KW-0472">Membrane</keyword>
<feature type="region of interest" description="Disordered" evidence="25">
    <location>
        <begin position="1000"/>
        <end position="1023"/>
    </location>
</feature>
<keyword evidence="16" id="KW-0906">Nuclear pore complex</keyword>
<feature type="region of interest" description="Disordered" evidence="25">
    <location>
        <begin position="3220"/>
        <end position="3282"/>
    </location>
</feature>
<dbReference type="GO" id="GO:0051028">
    <property type="term" value="P:mRNA transport"/>
    <property type="evidence" value="ECO:0007669"/>
    <property type="project" value="UniProtKB-KW"/>
</dbReference>
<dbReference type="Pfam" id="PF00641">
    <property type="entry name" value="Zn_ribbon_RanBP"/>
    <property type="match status" value="3"/>
</dbReference>
<feature type="compositionally biased region" description="Low complexity" evidence="25">
    <location>
        <begin position="2087"/>
        <end position="2102"/>
    </location>
</feature>
<dbReference type="PANTHER" id="PTHR11071">
    <property type="entry name" value="PEPTIDYL-PROLYL CIS-TRANS ISOMERASE"/>
    <property type="match status" value="1"/>
</dbReference>
<feature type="compositionally biased region" description="Acidic residues" evidence="25">
    <location>
        <begin position="1808"/>
        <end position="1820"/>
    </location>
</feature>
<reference evidence="28" key="1">
    <citation type="submission" date="2023-06" db="EMBL/GenBank/DDBJ databases">
        <title>Survivors Of The Sea: Transcriptome response of Skeletonema marinoi to long-term dormancy.</title>
        <authorList>
            <person name="Pinder M.I.M."/>
            <person name="Kourtchenko O."/>
            <person name="Robertson E.K."/>
            <person name="Larsson T."/>
            <person name="Maumus F."/>
            <person name="Osuna-Cruz C.M."/>
            <person name="Vancaester E."/>
            <person name="Stenow R."/>
            <person name="Vandepoele K."/>
            <person name="Ploug H."/>
            <person name="Bruchert V."/>
            <person name="Godhe A."/>
            <person name="Topel M."/>
        </authorList>
    </citation>
    <scope>NUCLEOTIDE SEQUENCE</scope>
    <source>
        <strain evidence="28">R05AC</strain>
    </source>
</reference>
<evidence type="ECO:0000256" key="21">
    <source>
        <dbReference type="ARBA" id="ARBA00068609"/>
    </source>
</evidence>
<evidence type="ECO:0000256" key="25">
    <source>
        <dbReference type="SAM" id="MobiDB-lite"/>
    </source>
</evidence>
<dbReference type="FunFam" id="2.40.100.10:FF:000013">
    <property type="entry name" value="Peptidyl-prolyl cis-trans isomerase"/>
    <property type="match status" value="1"/>
</dbReference>
<feature type="compositionally biased region" description="Polar residues" evidence="25">
    <location>
        <begin position="2249"/>
        <end position="2279"/>
    </location>
</feature>
<evidence type="ECO:0000256" key="24">
    <source>
        <dbReference type="PROSITE-ProRule" id="PRU00322"/>
    </source>
</evidence>
<feature type="region of interest" description="Disordered" evidence="25">
    <location>
        <begin position="2124"/>
        <end position="2222"/>
    </location>
</feature>
<feature type="compositionally biased region" description="Acidic residues" evidence="25">
    <location>
        <begin position="938"/>
        <end position="948"/>
    </location>
</feature>
<dbReference type="PRINTS" id="PR00153">
    <property type="entry name" value="CSAPPISMRASE"/>
</dbReference>
<evidence type="ECO:0000256" key="10">
    <source>
        <dbReference type="ARBA" id="ARBA00022816"/>
    </source>
</evidence>
<comment type="catalytic activity">
    <reaction evidence="1">
        <text>[protein]-peptidylproline (omega=180) = [protein]-peptidylproline (omega=0)</text>
        <dbReference type="Rhea" id="RHEA:16237"/>
        <dbReference type="Rhea" id="RHEA-COMP:10747"/>
        <dbReference type="Rhea" id="RHEA-COMP:10748"/>
        <dbReference type="ChEBI" id="CHEBI:83833"/>
        <dbReference type="ChEBI" id="CHEBI:83834"/>
        <dbReference type="EC" id="5.2.1.8"/>
    </reaction>
</comment>
<feature type="region of interest" description="Disordered" evidence="25">
    <location>
        <begin position="1898"/>
        <end position="1937"/>
    </location>
</feature>
<feature type="compositionally biased region" description="Low complexity" evidence="25">
    <location>
        <begin position="1169"/>
        <end position="1214"/>
    </location>
</feature>
<accession>A0AAD9D5G0</accession>
<gene>
    <name evidence="28" type="ORF">QTG54_014644</name>
</gene>
<evidence type="ECO:0000256" key="22">
    <source>
        <dbReference type="ARBA" id="ARBA00078197"/>
    </source>
</evidence>
<dbReference type="GO" id="GO:0003677">
    <property type="term" value="F:DNA binding"/>
    <property type="evidence" value="ECO:0007669"/>
    <property type="project" value="UniProtKB-KW"/>
</dbReference>
<feature type="region of interest" description="Disordered" evidence="25">
    <location>
        <begin position="2777"/>
        <end position="2796"/>
    </location>
</feature>
<dbReference type="CDD" id="cd01926">
    <property type="entry name" value="cyclophilin_ABH_like"/>
    <property type="match status" value="1"/>
</dbReference>
<name>A0AAD9D5G0_9STRA</name>
<feature type="region of interest" description="Disordered" evidence="25">
    <location>
        <begin position="1106"/>
        <end position="1282"/>
    </location>
</feature>
<evidence type="ECO:0000256" key="1">
    <source>
        <dbReference type="ARBA" id="ARBA00000971"/>
    </source>
</evidence>
<feature type="compositionally biased region" description="Low complexity" evidence="25">
    <location>
        <begin position="1106"/>
        <end position="1116"/>
    </location>
</feature>
<feature type="region of interest" description="Disordered" evidence="25">
    <location>
        <begin position="730"/>
        <end position="775"/>
    </location>
</feature>
<dbReference type="GO" id="GO:0015031">
    <property type="term" value="P:protein transport"/>
    <property type="evidence" value="ECO:0007669"/>
    <property type="project" value="UniProtKB-KW"/>
</dbReference>
<comment type="caution">
    <text evidence="28">The sequence shown here is derived from an EMBL/GenBank/DDBJ whole genome shotgun (WGS) entry which is preliminary data.</text>
</comment>
<feature type="compositionally biased region" description="Low complexity" evidence="25">
    <location>
        <begin position="1223"/>
        <end position="1256"/>
    </location>
</feature>
<feature type="domain" description="RanBP2-type" evidence="27">
    <location>
        <begin position="1576"/>
        <end position="1605"/>
    </location>
</feature>
<evidence type="ECO:0000256" key="9">
    <source>
        <dbReference type="ARBA" id="ARBA00022771"/>
    </source>
</evidence>
<feature type="compositionally biased region" description="Pro residues" evidence="25">
    <location>
        <begin position="3188"/>
        <end position="3198"/>
    </location>
</feature>
<dbReference type="Pfam" id="PF00160">
    <property type="entry name" value="Pro_isomerase"/>
    <property type="match status" value="1"/>
</dbReference>
<feature type="region of interest" description="Disordered" evidence="25">
    <location>
        <begin position="1593"/>
        <end position="1618"/>
    </location>
</feature>
<keyword evidence="6" id="KW-0813">Transport</keyword>
<evidence type="ECO:0000256" key="18">
    <source>
        <dbReference type="ARBA" id="ARBA00023235"/>
    </source>
</evidence>
<feature type="region of interest" description="Disordered" evidence="25">
    <location>
        <begin position="2918"/>
        <end position="2976"/>
    </location>
</feature>
<keyword evidence="7" id="KW-0479">Metal-binding</keyword>
<evidence type="ECO:0000256" key="13">
    <source>
        <dbReference type="ARBA" id="ARBA00023010"/>
    </source>
</evidence>
<evidence type="ECO:0000256" key="17">
    <source>
        <dbReference type="ARBA" id="ARBA00023136"/>
    </source>
</evidence>
<evidence type="ECO:0000256" key="7">
    <source>
        <dbReference type="ARBA" id="ARBA00022723"/>
    </source>
</evidence>
<keyword evidence="10" id="KW-0509">mRNA transport</keyword>
<protein>
    <recommendedName>
        <fullName evidence="21">Nuclear pore complex protein Nup153</fullName>
        <ecNumber evidence="5">5.2.1.8</ecNumber>
    </recommendedName>
    <alternativeName>
        <fullName evidence="23">153 kDa nucleoporin</fullName>
    </alternativeName>
    <alternativeName>
        <fullName evidence="22">Nucleoporin Nup153</fullName>
    </alternativeName>
</protein>
<comment type="similarity">
    <text evidence="20">Belongs to the NUP153 family.</text>
</comment>
<dbReference type="EC" id="5.2.1.8" evidence="5"/>
<dbReference type="FunFam" id="4.10.1060.10:FF:000001">
    <property type="entry name" value="Nuclear pore complex protein Nup153"/>
    <property type="match status" value="3"/>
</dbReference>
<keyword evidence="15" id="KW-0238">DNA-binding</keyword>
<evidence type="ECO:0000313" key="29">
    <source>
        <dbReference type="Proteomes" id="UP001224775"/>
    </source>
</evidence>
<evidence type="ECO:0000256" key="3">
    <source>
        <dbReference type="ARBA" id="ARBA00004126"/>
    </source>
</evidence>
<keyword evidence="19" id="KW-0539">Nucleus</keyword>
<dbReference type="GO" id="GO:0008270">
    <property type="term" value="F:zinc ion binding"/>
    <property type="evidence" value="ECO:0007669"/>
    <property type="project" value="UniProtKB-KW"/>
</dbReference>
<dbReference type="PROSITE" id="PS00170">
    <property type="entry name" value="CSA_PPIASE_1"/>
    <property type="match status" value="1"/>
</dbReference>
<feature type="region of interest" description="Disordered" evidence="25">
    <location>
        <begin position="1443"/>
        <end position="1463"/>
    </location>
</feature>
<dbReference type="GO" id="GO:0031965">
    <property type="term" value="C:nuclear membrane"/>
    <property type="evidence" value="ECO:0007669"/>
    <property type="project" value="UniProtKB-SubCell"/>
</dbReference>
<feature type="region of interest" description="Disordered" evidence="25">
    <location>
        <begin position="664"/>
        <end position="683"/>
    </location>
</feature>
<feature type="compositionally biased region" description="Low complexity" evidence="25">
    <location>
        <begin position="1124"/>
        <end position="1143"/>
    </location>
</feature>
<dbReference type="InterPro" id="IPR020892">
    <property type="entry name" value="Cyclophilin-type_PPIase_CS"/>
</dbReference>
<dbReference type="Gene3D" id="2.40.100.10">
    <property type="entry name" value="Cyclophilin-like"/>
    <property type="match status" value="1"/>
</dbReference>
<feature type="region of interest" description="Disordered" evidence="25">
    <location>
        <begin position="1533"/>
        <end position="1572"/>
    </location>
</feature>
<keyword evidence="14" id="KW-0697">Rotamase</keyword>
<comment type="subcellular location">
    <subcellularLocation>
        <location evidence="3">Nucleus membrane</location>
    </subcellularLocation>
    <subcellularLocation>
        <location evidence="4">Nucleus</location>
        <location evidence="4">Nuclear pore complex</location>
    </subcellularLocation>
</comment>
<feature type="compositionally biased region" description="Low complexity" evidence="25">
    <location>
        <begin position="2129"/>
        <end position="2174"/>
    </location>
</feature>
<dbReference type="InterPro" id="IPR029000">
    <property type="entry name" value="Cyclophilin-like_dom_sf"/>
</dbReference>
<keyword evidence="11" id="KW-0862">Zinc</keyword>
<feature type="region of interest" description="Disordered" evidence="25">
    <location>
        <begin position="3001"/>
        <end position="3053"/>
    </location>
</feature>
<feature type="region of interest" description="Disordered" evidence="25">
    <location>
        <begin position="1958"/>
        <end position="1983"/>
    </location>
</feature>
<feature type="compositionally biased region" description="Low complexity" evidence="25">
    <location>
        <begin position="3234"/>
        <end position="3282"/>
    </location>
</feature>
<dbReference type="Gene3D" id="4.10.1060.10">
    <property type="entry name" value="Zinc finger, RanBP2-type"/>
    <property type="match status" value="3"/>
</dbReference>
<feature type="compositionally biased region" description="Low complexity" evidence="25">
    <location>
        <begin position="2284"/>
        <end position="2365"/>
    </location>
</feature>
<dbReference type="SUPFAM" id="SSF90209">
    <property type="entry name" value="Ran binding protein zinc finger-like"/>
    <property type="match status" value="3"/>
</dbReference>
<dbReference type="PROSITE" id="PS50072">
    <property type="entry name" value="CSA_PPIASE_2"/>
    <property type="match status" value="1"/>
</dbReference>
<keyword evidence="29" id="KW-1185">Reference proteome</keyword>
<dbReference type="GO" id="GO:0005643">
    <property type="term" value="C:nuclear pore"/>
    <property type="evidence" value="ECO:0007669"/>
    <property type="project" value="UniProtKB-SubCell"/>
</dbReference>
<feature type="compositionally biased region" description="Polar residues" evidence="25">
    <location>
        <begin position="1917"/>
        <end position="1926"/>
    </location>
</feature>
<evidence type="ECO:0000256" key="5">
    <source>
        <dbReference type="ARBA" id="ARBA00013194"/>
    </source>
</evidence>
<feature type="domain" description="RanBP2-type" evidence="27">
    <location>
        <begin position="981"/>
        <end position="1010"/>
    </location>
</feature>
<dbReference type="SMART" id="SM00547">
    <property type="entry name" value="ZnF_RBZ"/>
    <property type="match status" value="3"/>
</dbReference>
<feature type="region of interest" description="Disordered" evidence="25">
    <location>
        <begin position="3166"/>
        <end position="3198"/>
    </location>
</feature>
<dbReference type="InterPro" id="IPR002130">
    <property type="entry name" value="Cyclophilin-type_PPIase_dom"/>
</dbReference>
<keyword evidence="9 24" id="KW-0863">Zinc-finger</keyword>
<feature type="region of interest" description="Disordered" evidence="25">
    <location>
        <begin position="3314"/>
        <end position="3365"/>
    </location>
</feature>
<feature type="region of interest" description="Disordered" evidence="25">
    <location>
        <begin position="529"/>
        <end position="556"/>
    </location>
</feature>
<evidence type="ECO:0000256" key="14">
    <source>
        <dbReference type="ARBA" id="ARBA00023110"/>
    </source>
</evidence>
<feature type="region of interest" description="Disordered" evidence="25">
    <location>
        <begin position="1808"/>
        <end position="1828"/>
    </location>
</feature>
<feature type="region of interest" description="Disordered" evidence="25">
    <location>
        <begin position="938"/>
        <end position="976"/>
    </location>
</feature>
<feature type="domain" description="PPIase cyclophilin-type" evidence="26">
    <location>
        <begin position="2494"/>
        <end position="2656"/>
    </location>
</feature>
<evidence type="ECO:0000256" key="4">
    <source>
        <dbReference type="ARBA" id="ARBA00004567"/>
    </source>
</evidence>
<dbReference type="SUPFAM" id="SSF47473">
    <property type="entry name" value="EF-hand"/>
    <property type="match status" value="3"/>
</dbReference>
<dbReference type="GO" id="GO:0006457">
    <property type="term" value="P:protein folding"/>
    <property type="evidence" value="ECO:0007669"/>
    <property type="project" value="InterPro"/>
</dbReference>
<feature type="compositionally biased region" description="Basic and acidic residues" evidence="25">
    <location>
        <begin position="3041"/>
        <end position="3053"/>
    </location>
</feature>
<proteinExistence type="inferred from homology"/>